<sequence>MAITIGSKGLLLMILFFFFVFFITSDANQILQNEDSSHLLMRKLRLKVSDLDYYKRRLLGVNADRVAPGGHFAGLPSFLYPRHPQNLSPPIHSTLSSHPRFSSFGDRKISWRDKDVIEESNYSKLVQMVVVMASRVPSGNGGGKFGFRIQENRVTIQLTSRSKQEMREIKRKLVSELELVKRLVKKIEDVGSKPLHQLSISHMENSLGKSENVEKDKKNPKSNQFYRKSDVLSGKDRVPAIESHKKSKAGAKKQNTVDAKFSNKLFKSCGTLLEKLMKHKHGWVFNTPVDPLALGLHDYFDIIKHPMDLGTVKSRLDKNWYNSPMEFAEDVRLTFHNAMTYNLKGQDVHAMAELLLKLFEEKWKHIEADYIQESRLAVNNEVGLPTPARKQAPTQLLPVSNMVETPVPAIDPKSQPMVVSNLGRTLLKKPKAKDPNKREMTYEEKQKLSMNLQNLPSEKLDNVVKIIKKRNPSLSQKDDEIEVDIDTFDTETLWELDRFVTYYKKGLSKNKRKAEEFTNQETIEVESTVQDNIQNLAPIVNDVPKEAETAETDEKIASVISSIQMEKQVEEQVAHGDKSSSSSSSSSVSGSSSSDSDSDSSSGAGSDAANSSKA</sequence>
<gene>
    <name evidence="9" type="ORF">E3N88_04097</name>
</gene>
<evidence type="ECO:0000256" key="2">
    <source>
        <dbReference type="ARBA" id="ARBA00023117"/>
    </source>
</evidence>
<dbReference type="InterPro" id="IPR037377">
    <property type="entry name" value="GTE_bromo"/>
</dbReference>
<feature type="domain" description="Bromo" evidence="7">
    <location>
        <begin position="277"/>
        <end position="349"/>
    </location>
</feature>
<keyword evidence="6" id="KW-0732">Signal</keyword>
<keyword evidence="10" id="KW-1185">Reference proteome</keyword>
<dbReference type="InterPro" id="IPR038336">
    <property type="entry name" value="NET_sf"/>
</dbReference>
<dbReference type="SUPFAM" id="SSF47370">
    <property type="entry name" value="Bromodomain"/>
    <property type="match status" value="1"/>
</dbReference>
<evidence type="ECO:0000313" key="9">
    <source>
        <dbReference type="EMBL" id="KAD7116829.1"/>
    </source>
</evidence>
<evidence type="ECO:0000256" key="5">
    <source>
        <dbReference type="SAM" id="MobiDB-lite"/>
    </source>
</evidence>
<dbReference type="Pfam" id="PF00439">
    <property type="entry name" value="Bromodomain"/>
    <property type="match status" value="1"/>
</dbReference>
<keyword evidence="3" id="KW-0804">Transcription</keyword>
<dbReference type="Gene3D" id="1.20.920.10">
    <property type="entry name" value="Bromodomain-like"/>
    <property type="match status" value="1"/>
</dbReference>
<dbReference type="Pfam" id="PF17035">
    <property type="entry name" value="BET"/>
    <property type="match status" value="1"/>
</dbReference>
<dbReference type="PANTHER" id="PTHR45926">
    <property type="entry name" value="OSJNBA0053K19.4 PROTEIN"/>
    <property type="match status" value="1"/>
</dbReference>
<accession>A0A5N6PTF5</accession>
<evidence type="ECO:0000259" key="7">
    <source>
        <dbReference type="PROSITE" id="PS50014"/>
    </source>
</evidence>
<reference evidence="9 10" key="1">
    <citation type="submission" date="2019-05" db="EMBL/GenBank/DDBJ databases">
        <title>Mikania micrantha, genome provides insights into the molecular mechanism of rapid growth.</title>
        <authorList>
            <person name="Liu B."/>
        </authorList>
    </citation>
    <scope>NUCLEOTIDE SEQUENCE [LARGE SCALE GENOMIC DNA]</scope>
    <source>
        <strain evidence="9">NLD-2019</strain>
        <tissue evidence="9">Leaf</tissue>
    </source>
</reference>
<name>A0A5N6PTF5_9ASTR</name>
<feature type="compositionally biased region" description="Low complexity" evidence="5">
    <location>
        <begin position="579"/>
        <end position="614"/>
    </location>
</feature>
<dbReference type="InterPro" id="IPR027353">
    <property type="entry name" value="NET_dom"/>
</dbReference>
<dbReference type="Proteomes" id="UP000326396">
    <property type="component" value="Linkage Group LG10"/>
</dbReference>
<feature type="signal peptide" evidence="6">
    <location>
        <begin position="1"/>
        <end position="27"/>
    </location>
</feature>
<dbReference type="EMBL" id="SZYD01000002">
    <property type="protein sequence ID" value="KAD7116829.1"/>
    <property type="molecule type" value="Genomic_DNA"/>
</dbReference>
<dbReference type="PRINTS" id="PR00503">
    <property type="entry name" value="BROMODOMAIN"/>
</dbReference>
<dbReference type="PROSITE" id="PS50014">
    <property type="entry name" value="BROMODOMAIN_2"/>
    <property type="match status" value="1"/>
</dbReference>
<dbReference type="InterPro" id="IPR036427">
    <property type="entry name" value="Bromodomain-like_sf"/>
</dbReference>
<evidence type="ECO:0000313" key="10">
    <source>
        <dbReference type="Proteomes" id="UP000326396"/>
    </source>
</evidence>
<evidence type="ECO:0000259" key="8">
    <source>
        <dbReference type="PROSITE" id="PS51525"/>
    </source>
</evidence>
<evidence type="ECO:0000256" key="4">
    <source>
        <dbReference type="PROSITE-ProRule" id="PRU00035"/>
    </source>
</evidence>
<keyword evidence="2 4" id="KW-0103">Bromodomain</keyword>
<organism evidence="9 10">
    <name type="scientific">Mikania micrantha</name>
    <name type="common">bitter vine</name>
    <dbReference type="NCBI Taxonomy" id="192012"/>
    <lineage>
        <taxon>Eukaryota</taxon>
        <taxon>Viridiplantae</taxon>
        <taxon>Streptophyta</taxon>
        <taxon>Embryophyta</taxon>
        <taxon>Tracheophyta</taxon>
        <taxon>Spermatophyta</taxon>
        <taxon>Magnoliopsida</taxon>
        <taxon>eudicotyledons</taxon>
        <taxon>Gunneridae</taxon>
        <taxon>Pentapetalae</taxon>
        <taxon>asterids</taxon>
        <taxon>campanulids</taxon>
        <taxon>Asterales</taxon>
        <taxon>Asteraceae</taxon>
        <taxon>Asteroideae</taxon>
        <taxon>Heliantheae alliance</taxon>
        <taxon>Eupatorieae</taxon>
        <taxon>Mikania</taxon>
    </lineage>
</organism>
<dbReference type="CDD" id="cd05506">
    <property type="entry name" value="Bromo_plant1"/>
    <property type="match status" value="1"/>
</dbReference>
<feature type="chain" id="PRO_5024443903" description="Bromo domain-containing protein" evidence="6">
    <location>
        <begin position="28"/>
        <end position="614"/>
    </location>
</feature>
<feature type="region of interest" description="Disordered" evidence="5">
    <location>
        <begin position="201"/>
        <end position="229"/>
    </location>
</feature>
<evidence type="ECO:0008006" key="11">
    <source>
        <dbReference type="Google" id="ProtNLM"/>
    </source>
</evidence>
<evidence type="ECO:0000256" key="3">
    <source>
        <dbReference type="ARBA" id="ARBA00023163"/>
    </source>
</evidence>
<comment type="caution">
    <text evidence="9">The sequence shown here is derived from an EMBL/GenBank/DDBJ whole genome shotgun (WGS) entry which is preliminary data.</text>
</comment>
<proteinExistence type="predicted"/>
<dbReference type="PROSITE" id="PS51525">
    <property type="entry name" value="NET"/>
    <property type="match status" value="1"/>
</dbReference>
<protein>
    <recommendedName>
        <fullName evidence="11">Bromo domain-containing protein</fullName>
    </recommendedName>
</protein>
<feature type="region of interest" description="Disordered" evidence="5">
    <location>
        <begin position="567"/>
        <end position="614"/>
    </location>
</feature>
<dbReference type="SMART" id="SM00297">
    <property type="entry name" value="BROMO"/>
    <property type="match status" value="1"/>
</dbReference>
<evidence type="ECO:0000256" key="6">
    <source>
        <dbReference type="SAM" id="SignalP"/>
    </source>
</evidence>
<dbReference type="AlphaFoldDB" id="A0A5N6PTF5"/>
<feature type="compositionally biased region" description="Basic and acidic residues" evidence="5">
    <location>
        <begin position="567"/>
        <end position="578"/>
    </location>
</feature>
<dbReference type="Gene3D" id="1.20.1270.220">
    <property type="match status" value="1"/>
</dbReference>
<dbReference type="InterPro" id="IPR001487">
    <property type="entry name" value="Bromodomain"/>
</dbReference>
<feature type="domain" description="NET" evidence="8">
    <location>
        <begin position="430"/>
        <end position="511"/>
    </location>
</feature>
<evidence type="ECO:0000256" key="1">
    <source>
        <dbReference type="ARBA" id="ARBA00023015"/>
    </source>
</evidence>
<keyword evidence="1" id="KW-0805">Transcription regulation</keyword>
<dbReference type="OrthoDB" id="21449at2759"/>